<dbReference type="EMBL" id="LAQI01000077">
    <property type="protein sequence ID" value="KKY22532.1"/>
    <property type="molecule type" value="Genomic_DNA"/>
</dbReference>
<dbReference type="Gene3D" id="3.20.20.70">
    <property type="entry name" value="Aldolase class I"/>
    <property type="match status" value="1"/>
</dbReference>
<dbReference type="SUPFAM" id="SSF51182">
    <property type="entry name" value="RmlC-like cupins"/>
    <property type="match status" value="1"/>
</dbReference>
<dbReference type="PROSITE" id="PS51349">
    <property type="entry name" value="FMN_HYDROXY_ACID_DH_2"/>
    <property type="match status" value="1"/>
</dbReference>
<protein>
    <submittedName>
        <fullName evidence="5">Putative cytochrome b2</fullName>
    </submittedName>
</protein>
<dbReference type="InterPro" id="IPR008259">
    <property type="entry name" value="FMN_hydac_DH_AS"/>
</dbReference>
<proteinExistence type="predicted"/>
<evidence type="ECO:0000256" key="3">
    <source>
        <dbReference type="SAM" id="SignalP"/>
    </source>
</evidence>
<dbReference type="InterPro" id="IPR014710">
    <property type="entry name" value="RmlC-like_jellyroll"/>
</dbReference>
<dbReference type="PANTHER" id="PTHR10578:SF140">
    <property type="entry name" value="FMN HYDROXY ACID DEHYDROGENASE DOMAIN-CONTAINING PROTEIN"/>
    <property type="match status" value="1"/>
</dbReference>
<dbReference type="Pfam" id="PF07883">
    <property type="entry name" value="Cupin_2"/>
    <property type="match status" value="1"/>
</dbReference>
<dbReference type="Pfam" id="PF01070">
    <property type="entry name" value="FMN_dh"/>
    <property type="match status" value="2"/>
</dbReference>
<comment type="caution">
    <text evidence="5">The sequence shown here is derived from an EMBL/GenBank/DDBJ whole genome shotgun (WGS) entry which is preliminary data.</text>
</comment>
<keyword evidence="3" id="KW-0732">Signal</keyword>
<reference evidence="5 6" key="1">
    <citation type="submission" date="2015-03" db="EMBL/GenBank/DDBJ databases">
        <authorList>
            <person name="Morales-Cruz A."/>
            <person name="Amrine K.C."/>
            <person name="Cantu D."/>
        </authorList>
    </citation>
    <scope>NUCLEOTIDE SEQUENCE [LARGE SCALE GENOMIC DNA]</scope>
    <source>
        <strain evidence="5">DS831</strain>
    </source>
</reference>
<evidence type="ECO:0000313" key="5">
    <source>
        <dbReference type="EMBL" id="KKY22532.1"/>
    </source>
</evidence>
<dbReference type="InterPro" id="IPR013096">
    <property type="entry name" value="Cupin_2"/>
</dbReference>
<dbReference type="SUPFAM" id="SSF51395">
    <property type="entry name" value="FMN-linked oxidoreductases"/>
    <property type="match status" value="1"/>
</dbReference>
<dbReference type="PANTHER" id="PTHR10578">
    <property type="entry name" value="S -2-HYDROXY-ACID OXIDASE-RELATED"/>
    <property type="match status" value="1"/>
</dbReference>
<organism evidence="5 6">
    <name type="scientific">Diplodia seriata</name>
    <dbReference type="NCBI Taxonomy" id="420778"/>
    <lineage>
        <taxon>Eukaryota</taxon>
        <taxon>Fungi</taxon>
        <taxon>Dikarya</taxon>
        <taxon>Ascomycota</taxon>
        <taxon>Pezizomycotina</taxon>
        <taxon>Dothideomycetes</taxon>
        <taxon>Dothideomycetes incertae sedis</taxon>
        <taxon>Botryosphaeriales</taxon>
        <taxon>Botryosphaeriaceae</taxon>
        <taxon>Diplodia</taxon>
    </lineage>
</organism>
<keyword evidence="2" id="KW-0560">Oxidoreductase</keyword>
<dbReference type="Gene3D" id="2.60.120.10">
    <property type="entry name" value="Jelly Rolls"/>
    <property type="match status" value="1"/>
</dbReference>
<name>A0A0G2EI56_9PEZI</name>
<gene>
    <name evidence="5" type="ORF">UCDDS831_g03698</name>
</gene>
<dbReference type="InterPro" id="IPR013785">
    <property type="entry name" value="Aldolase_TIM"/>
</dbReference>
<accession>A0A0G2EI56</accession>
<evidence type="ECO:0000259" key="4">
    <source>
        <dbReference type="PROSITE" id="PS51349"/>
    </source>
</evidence>
<feature type="chain" id="PRO_5002543584" evidence="3">
    <location>
        <begin position="17"/>
        <end position="511"/>
    </location>
</feature>
<evidence type="ECO:0000313" key="6">
    <source>
        <dbReference type="Proteomes" id="UP000034182"/>
    </source>
</evidence>
<feature type="signal peptide" evidence="3">
    <location>
        <begin position="1"/>
        <end position="16"/>
    </location>
</feature>
<evidence type="ECO:0000256" key="2">
    <source>
        <dbReference type="ARBA" id="ARBA00023002"/>
    </source>
</evidence>
<dbReference type="InterPro" id="IPR000262">
    <property type="entry name" value="FMN-dep_DH"/>
</dbReference>
<evidence type="ECO:0000256" key="1">
    <source>
        <dbReference type="ARBA" id="ARBA00001917"/>
    </source>
</evidence>
<dbReference type="AlphaFoldDB" id="A0A0G2EI56"/>
<sequence length="511" mass="56803">MRSVHLLMPFVGSSLAAYPWINEPDTGLERVLGVEGYEPPNVCPELDQLQCIPDFEFAARSCLNASSYTWYRHASGGEWSYRNNLDSFQQLRFRPRMLKDVSNTKNTLSTSILGHNFSAPFFIAPAARGAYSNPEEAEIAFMKGAYAQDILYMPALYASKTIEELAAAKPANGSQVTFQQLYVTVNDTSVKYNLKRAEAAGAKAIVFTIDAVADGDRTRDARYRPRDGQATDTEDLQALTWDYYTEKLTKWTDLPVILKGVYTVEDAKKAVEVGAPAIYLSNHGGRQLDGAPSPLEIAIEIHEQAPEVFEQLEVYADSGVRYGTDVLKLLALGVRAVGLGRSFHYANVYGQPGVERMIELLKQEIVNDAGNLGLSNLWDINAEYLNLAKLKWQWPDEEADPRKQGLHMDITVDESLPEDSIERWTMYTVGDGEPGSLVFHVPPHWHKNHSEYIAVVEGRAAITLDGKTQVVQAGDPAVFIPARHTHSMVGFENEKLVVEEKAVPAGKYKAE</sequence>
<dbReference type="InterPro" id="IPR037396">
    <property type="entry name" value="FMN_HAD"/>
</dbReference>
<feature type="domain" description="FMN hydroxy acid dehydrogenase" evidence="4">
    <location>
        <begin position="44"/>
        <end position="390"/>
    </location>
</feature>
<dbReference type="CDD" id="cd02208">
    <property type="entry name" value="cupin_RmlC-like"/>
    <property type="match status" value="1"/>
</dbReference>
<dbReference type="InterPro" id="IPR011051">
    <property type="entry name" value="RmlC_Cupin_sf"/>
</dbReference>
<comment type="cofactor">
    <cofactor evidence="1">
        <name>FMN</name>
        <dbReference type="ChEBI" id="CHEBI:58210"/>
    </cofactor>
</comment>
<dbReference type="GO" id="GO:0016491">
    <property type="term" value="F:oxidoreductase activity"/>
    <property type="evidence" value="ECO:0007669"/>
    <property type="project" value="UniProtKB-KW"/>
</dbReference>
<reference evidence="5 6" key="2">
    <citation type="submission" date="2015-05" db="EMBL/GenBank/DDBJ databases">
        <title>Distinctive expansion of gene families associated with plant cell wall degradation and secondary metabolism in the genomes of grapevine trunk pathogens.</title>
        <authorList>
            <person name="Lawrence D.P."/>
            <person name="Travadon R."/>
            <person name="Rolshausen P.E."/>
            <person name="Baumgartner K."/>
        </authorList>
    </citation>
    <scope>NUCLEOTIDE SEQUENCE [LARGE SCALE GENOMIC DNA]</scope>
    <source>
        <strain evidence="5">DS831</strain>
    </source>
</reference>
<dbReference type="Proteomes" id="UP000034182">
    <property type="component" value="Unassembled WGS sequence"/>
</dbReference>
<dbReference type="PROSITE" id="PS00557">
    <property type="entry name" value="FMN_HYDROXY_ACID_DH_1"/>
    <property type="match status" value="1"/>
</dbReference>